<evidence type="ECO:0000256" key="1">
    <source>
        <dbReference type="ARBA" id="ARBA00004651"/>
    </source>
</evidence>
<feature type="transmembrane region" description="Helical" evidence="6">
    <location>
        <begin position="277"/>
        <end position="295"/>
    </location>
</feature>
<dbReference type="PANTHER" id="PTHR23513:SF6">
    <property type="entry name" value="MAJOR FACILITATOR SUPERFAMILY ASSOCIATED DOMAIN-CONTAINING PROTEIN"/>
    <property type="match status" value="1"/>
</dbReference>
<feature type="transmembrane region" description="Helical" evidence="6">
    <location>
        <begin position="336"/>
        <end position="360"/>
    </location>
</feature>
<protein>
    <submittedName>
        <fullName evidence="7">MFS transporter</fullName>
    </submittedName>
</protein>
<sequence length="373" mass="37587">MLVIAVPVYVFESTGSTLATSMALAIEAAPALLVGPWAGVFVDRWDRRVVMAAASVASAAGIAFLLIGGLAFVYLGLLAESVAAVFLRPAGRALLPAIVGTGKELAQANALSAFTFGVIRVTGPVAGVLTYVQGGLKLVVALDMASYLIAAAVVMRIRSGAKAREPVPHHVLAELVEGVRHVRKSPLTRSLVVTNWVFWTGNAGLTALLVPFLVHRLGVDGSKLGYLITGLGVGCVVGALVSRPLLGLAPRNVLVAAGTATGVCFLVMFNAATLQVAVIAAFASGVPGTVLAATIQHAVQVNVADELLGRVGAAFGVSDAAAALLGALFAAVMAPALGLAVTLNVFSAAVLLTGVSALAVPAPSIVVHADSAG</sequence>
<dbReference type="AlphaFoldDB" id="A0A8J3VLD4"/>
<keyword evidence="3 6" id="KW-0812">Transmembrane</keyword>
<dbReference type="Pfam" id="PF07690">
    <property type="entry name" value="MFS_1"/>
    <property type="match status" value="1"/>
</dbReference>
<dbReference type="SUPFAM" id="SSF103473">
    <property type="entry name" value="MFS general substrate transporter"/>
    <property type="match status" value="1"/>
</dbReference>
<evidence type="ECO:0000313" key="8">
    <source>
        <dbReference type="Proteomes" id="UP000612899"/>
    </source>
</evidence>
<dbReference type="InterPro" id="IPR036259">
    <property type="entry name" value="MFS_trans_sf"/>
</dbReference>
<dbReference type="PANTHER" id="PTHR23513">
    <property type="entry name" value="INTEGRAL MEMBRANE EFFLUX PROTEIN-RELATED"/>
    <property type="match status" value="1"/>
</dbReference>
<keyword evidence="8" id="KW-1185">Reference proteome</keyword>
<feature type="transmembrane region" description="Helical" evidence="6">
    <location>
        <begin position="20"/>
        <end position="42"/>
    </location>
</feature>
<dbReference type="GO" id="GO:0022857">
    <property type="term" value="F:transmembrane transporter activity"/>
    <property type="evidence" value="ECO:0007669"/>
    <property type="project" value="InterPro"/>
</dbReference>
<feature type="transmembrane region" description="Helical" evidence="6">
    <location>
        <begin position="190"/>
        <end position="212"/>
    </location>
</feature>
<reference evidence="7" key="1">
    <citation type="submission" date="2021-01" db="EMBL/GenBank/DDBJ databases">
        <title>Whole genome shotgun sequence of Rhizocola hellebori NBRC 109834.</title>
        <authorList>
            <person name="Komaki H."/>
            <person name="Tamura T."/>
        </authorList>
    </citation>
    <scope>NUCLEOTIDE SEQUENCE</scope>
    <source>
        <strain evidence="7">NBRC 109834</strain>
    </source>
</reference>
<comment type="caution">
    <text evidence="7">The sequence shown here is derived from an EMBL/GenBank/DDBJ whole genome shotgun (WGS) entry which is preliminary data.</text>
</comment>
<feature type="transmembrane region" description="Helical" evidence="6">
    <location>
        <begin position="224"/>
        <end position="241"/>
    </location>
</feature>
<keyword evidence="4 6" id="KW-1133">Transmembrane helix</keyword>
<name>A0A8J3VLD4_9ACTN</name>
<evidence type="ECO:0000313" key="7">
    <source>
        <dbReference type="EMBL" id="GIH10735.1"/>
    </source>
</evidence>
<organism evidence="7 8">
    <name type="scientific">Rhizocola hellebori</name>
    <dbReference type="NCBI Taxonomy" id="1392758"/>
    <lineage>
        <taxon>Bacteria</taxon>
        <taxon>Bacillati</taxon>
        <taxon>Actinomycetota</taxon>
        <taxon>Actinomycetes</taxon>
        <taxon>Micromonosporales</taxon>
        <taxon>Micromonosporaceae</taxon>
        <taxon>Rhizocola</taxon>
    </lineage>
</organism>
<feature type="transmembrane region" description="Helical" evidence="6">
    <location>
        <begin position="253"/>
        <end position="271"/>
    </location>
</feature>
<dbReference type="GO" id="GO:0005886">
    <property type="term" value="C:plasma membrane"/>
    <property type="evidence" value="ECO:0007669"/>
    <property type="project" value="UniProtKB-SubCell"/>
</dbReference>
<dbReference type="Gene3D" id="1.20.1250.20">
    <property type="entry name" value="MFS general substrate transporter like domains"/>
    <property type="match status" value="1"/>
</dbReference>
<dbReference type="CDD" id="cd06173">
    <property type="entry name" value="MFS_MefA_like"/>
    <property type="match status" value="1"/>
</dbReference>
<feature type="transmembrane region" description="Helical" evidence="6">
    <location>
        <begin position="307"/>
        <end position="330"/>
    </location>
</feature>
<evidence type="ECO:0000256" key="4">
    <source>
        <dbReference type="ARBA" id="ARBA00022989"/>
    </source>
</evidence>
<evidence type="ECO:0000256" key="2">
    <source>
        <dbReference type="ARBA" id="ARBA00022475"/>
    </source>
</evidence>
<evidence type="ECO:0000256" key="6">
    <source>
        <dbReference type="SAM" id="Phobius"/>
    </source>
</evidence>
<dbReference type="InterPro" id="IPR011701">
    <property type="entry name" value="MFS"/>
</dbReference>
<keyword evidence="2" id="KW-1003">Cell membrane</keyword>
<evidence type="ECO:0000256" key="3">
    <source>
        <dbReference type="ARBA" id="ARBA00022692"/>
    </source>
</evidence>
<keyword evidence="5 6" id="KW-0472">Membrane</keyword>
<dbReference type="EMBL" id="BONY01000105">
    <property type="protein sequence ID" value="GIH10735.1"/>
    <property type="molecule type" value="Genomic_DNA"/>
</dbReference>
<evidence type="ECO:0000256" key="5">
    <source>
        <dbReference type="ARBA" id="ARBA00023136"/>
    </source>
</evidence>
<proteinExistence type="predicted"/>
<comment type="subcellular location">
    <subcellularLocation>
        <location evidence="1">Cell membrane</location>
        <topology evidence="1">Multi-pass membrane protein</topology>
    </subcellularLocation>
</comment>
<feature type="transmembrane region" description="Helical" evidence="6">
    <location>
        <begin position="138"/>
        <end position="155"/>
    </location>
</feature>
<feature type="transmembrane region" description="Helical" evidence="6">
    <location>
        <begin position="49"/>
        <end position="75"/>
    </location>
</feature>
<accession>A0A8J3VLD4</accession>
<gene>
    <name evidence="7" type="ORF">Rhe02_88020</name>
</gene>
<dbReference type="Proteomes" id="UP000612899">
    <property type="component" value="Unassembled WGS sequence"/>
</dbReference>